<reference evidence="2" key="1">
    <citation type="journal article" date="2019" name="bioRxiv">
        <title>The Genome of the Zebra Mussel, Dreissena polymorpha: A Resource for Invasive Species Research.</title>
        <authorList>
            <person name="McCartney M.A."/>
            <person name="Auch B."/>
            <person name="Kono T."/>
            <person name="Mallez S."/>
            <person name="Zhang Y."/>
            <person name="Obille A."/>
            <person name="Becker A."/>
            <person name="Abrahante J.E."/>
            <person name="Garbe J."/>
            <person name="Badalamenti J.P."/>
            <person name="Herman A."/>
            <person name="Mangelson H."/>
            <person name="Liachko I."/>
            <person name="Sullivan S."/>
            <person name="Sone E.D."/>
            <person name="Koren S."/>
            <person name="Silverstein K.A.T."/>
            <person name="Beckman K.B."/>
            <person name="Gohl D.M."/>
        </authorList>
    </citation>
    <scope>NUCLEOTIDE SEQUENCE</scope>
    <source>
        <strain evidence="2">Duluth1</strain>
        <tissue evidence="2">Whole animal</tissue>
    </source>
</reference>
<evidence type="ECO:0000256" key="1">
    <source>
        <dbReference type="SAM" id="MobiDB-lite"/>
    </source>
</evidence>
<keyword evidence="3" id="KW-1185">Reference proteome</keyword>
<sequence>MTTTPQQASLRTNWDTTSVPTTTAKRMLPSPPLVRQPTCSSWPQLYPHSVPALRTR</sequence>
<feature type="region of interest" description="Disordered" evidence="1">
    <location>
        <begin position="1"/>
        <end position="42"/>
    </location>
</feature>
<dbReference type="AlphaFoldDB" id="A0A9D4EFM6"/>
<evidence type="ECO:0000313" key="3">
    <source>
        <dbReference type="Proteomes" id="UP000828390"/>
    </source>
</evidence>
<proteinExistence type="predicted"/>
<comment type="caution">
    <text evidence="2">The sequence shown here is derived from an EMBL/GenBank/DDBJ whole genome shotgun (WGS) entry which is preliminary data.</text>
</comment>
<organism evidence="2 3">
    <name type="scientific">Dreissena polymorpha</name>
    <name type="common">Zebra mussel</name>
    <name type="synonym">Mytilus polymorpha</name>
    <dbReference type="NCBI Taxonomy" id="45954"/>
    <lineage>
        <taxon>Eukaryota</taxon>
        <taxon>Metazoa</taxon>
        <taxon>Spiralia</taxon>
        <taxon>Lophotrochozoa</taxon>
        <taxon>Mollusca</taxon>
        <taxon>Bivalvia</taxon>
        <taxon>Autobranchia</taxon>
        <taxon>Heteroconchia</taxon>
        <taxon>Euheterodonta</taxon>
        <taxon>Imparidentia</taxon>
        <taxon>Neoheterodontei</taxon>
        <taxon>Myida</taxon>
        <taxon>Dreissenoidea</taxon>
        <taxon>Dreissenidae</taxon>
        <taxon>Dreissena</taxon>
    </lineage>
</organism>
<name>A0A9D4EFM6_DREPO</name>
<dbReference type="Proteomes" id="UP000828390">
    <property type="component" value="Unassembled WGS sequence"/>
</dbReference>
<dbReference type="EMBL" id="JAIWYP010000009">
    <property type="protein sequence ID" value="KAH3777761.1"/>
    <property type="molecule type" value="Genomic_DNA"/>
</dbReference>
<evidence type="ECO:0000313" key="2">
    <source>
        <dbReference type="EMBL" id="KAH3777761.1"/>
    </source>
</evidence>
<protein>
    <submittedName>
        <fullName evidence="2">Uncharacterized protein</fullName>
    </submittedName>
</protein>
<reference evidence="2" key="2">
    <citation type="submission" date="2020-11" db="EMBL/GenBank/DDBJ databases">
        <authorList>
            <person name="McCartney M.A."/>
            <person name="Auch B."/>
            <person name="Kono T."/>
            <person name="Mallez S."/>
            <person name="Becker A."/>
            <person name="Gohl D.M."/>
            <person name="Silverstein K.A.T."/>
            <person name="Koren S."/>
            <person name="Bechman K.B."/>
            <person name="Herman A."/>
            <person name="Abrahante J.E."/>
            <person name="Garbe J."/>
        </authorList>
    </citation>
    <scope>NUCLEOTIDE SEQUENCE</scope>
    <source>
        <strain evidence="2">Duluth1</strain>
        <tissue evidence="2">Whole animal</tissue>
    </source>
</reference>
<gene>
    <name evidence="2" type="ORF">DPMN_179209</name>
</gene>
<feature type="compositionally biased region" description="Polar residues" evidence="1">
    <location>
        <begin position="1"/>
        <end position="24"/>
    </location>
</feature>
<accession>A0A9D4EFM6</accession>